<organism evidence="1 2">
    <name type="scientific">Castanea mollissima</name>
    <name type="common">Chinese chestnut</name>
    <dbReference type="NCBI Taxonomy" id="60419"/>
    <lineage>
        <taxon>Eukaryota</taxon>
        <taxon>Viridiplantae</taxon>
        <taxon>Streptophyta</taxon>
        <taxon>Embryophyta</taxon>
        <taxon>Tracheophyta</taxon>
        <taxon>Spermatophyta</taxon>
        <taxon>Magnoliopsida</taxon>
        <taxon>eudicotyledons</taxon>
        <taxon>Gunneridae</taxon>
        <taxon>Pentapetalae</taxon>
        <taxon>rosids</taxon>
        <taxon>fabids</taxon>
        <taxon>Fagales</taxon>
        <taxon>Fagaceae</taxon>
        <taxon>Castanea</taxon>
    </lineage>
</organism>
<gene>
    <name evidence="1" type="ORF">CMV_023728</name>
</gene>
<dbReference type="Proteomes" id="UP000737018">
    <property type="component" value="Unassembled WGS sequence"/>
</dbReference>
<evidence type="ECO:0000313" key="1">
    <source>
        <dbReference type="EMBL" id="KAF3950533.1"/>
    </source>
</evidence>
<accession>A0A8J4V6K1</accession>
<keyword evidence="2" id="KW-1185">Reference proteome</keyword>
<comment type="caution">
    <text evidence="1">The sequence shown here is derived from an EMBL/GenBank/DDBJ whole genome shotgun (WGS) entry which is preliminary data.</text>
</comment>
<dbReference type="AlphaFoldDB" id="A0A8J4V6K1"/>
<feature type="non-terminal residue" evidence="1">
    <location>
        <position position="1"/>
    </location>
</feature>
<name>A0A8J4V6K1_9ROSI</name>
<protein>
    <submittedName>
        <fullName evidence="1">Uncharacterized protein</fullName>
    </submittedName>
</protein>
<sequence length="21" mass="2264">IFPHQPSLILLGVQRSSSGAR</sequence>
<proteinExistence type="predicted"/>
<dbReference type="EMBL" id="JRKL02005408">
    <property type="protein sequence ID" value="KAF3950533.1"/>
    <property type="molecule type" value="Genomic_DNA"/>
</dbReference>
<evidence type="ECO:0000313" key="2">
    <source>
        <dbReference type="Proteomes" id="UP000737018"/>
    </source>
</evidence>
<reference evidence="1" key="1">
    <citation type="submission" date="2020-03" db="EMBL/GenBank/DDBJ databases">
        <title>Castanea mollissima Vanexum genome sequencing.</title>
        <authorList>
            <person name="Staton M."/>
        </authorList>
    </citation>
    <scope>NUCLEOTIDE SEQUENCE</scope>
    <source>
        <tissue evidence="1">Leaf</tissue>
    </source>
</reference>